<dbReference type="CDD" id="cd16024">
    <property type="entry name" value="GPI_EPT_2"/>
    <property type="match status" value="1"/>
</dbReference>
<feature type="transmembrane region" description="Helical" evidence="13">
    <location>
        <begin position="618"/>
        <end position="638"/>
    </location>
</feature>
<dbReference type="Pfam" id="PF01663">
    <property type="entry name" value="Phosphodiest"/>
    <property type="match status" value="1"/>
</dbReference>
<evidence type="ECO:0000256" key="9">
    <source>
        <dbReference type="ARBA" id="ARBA00022989"/>
    </source>
</evidence>
<evidence type="ECO:0000256" key="13">
    <source>
        <dbReference type="RuleBase" id="RU367106"/>
    </source>
</evidence>
<keyword evidence="5 13" id="KW-0337">GPI-anchor biosynthesis</keyword>
<feature type="domain" description="GPI ethanolamine phosphate transferase 2 C-terminal" evidence="14">
    <location>
        <begin position="445"/>
        <end position="928"/>
    </location>
</feature>
<dbReference type="InterPro" id="IPR045687">
    <property type="entry name" value="PIGG/GPI7_C"/>
</dbReference>
<evidence type="ECO:0000256" key="8">
    <source>
        <dbReference type="ARBA" id="ARBA00022824"/>
    </source>
</evidence>
<evidence type="ECO:0000256" key="11">
    <source>
        <dbReference type="ARBA" id="ARBA00023180"/>
    </source>
</evidence>
<organism evidence="15 16">
    <name type="scientific">Amniculicola lignicola CBS 123094</name>
    <dbReference type="NCBI Taxonomy" id="1392246"/>
    <lineage>
        <taxon>Eukaryota</taxon>
        <taxon>Fungi</taxon>
        <taxon>Dikarya</taxon>
        <taxon>Ascomycota</taxon>
        <taxon>Pezizomycotina</taxon>
        <taxon>Dothideomycetes</taxon>
        <taxon>Pleosporomycetidae</taxon>
        <taxon>Pleosporales</taxon>
        <taxon>Amniculicolaceae</taxon>
        <taxon>Amniculicola</taxon>
    </lineage>
</organism>
<comment type="pathway">
    <text evidence="2 13">Glycolipid biosynthesis; glycosylphosphatidylinositol-anchor biosynthesis.</text>
</comment>
<feature type="transmembrane region" description="Helical" evidence="13">
    <location>
        <begin position="727"/>
        <end position="745"/>
    </location>
</feature>
<dbReference type="FunFam" id="3.40.720.10:FF:000045">
    <property type="entry name" value="GPI ethanolamine phosphate transferase 2"/>
    <property type="match status" value="1"/>
</dbReference>
<keyword evidence="7 13" id="KW-0812">Transmembrane</keyword>
<evidence type="ECO:0000313" key="15">
    <source>
        <dbReference type="EMBL" id="KAF1998894.1"/>
    </source>
</evidence>
<protein>
    <recommendedName>
        <fullName evidence="4 13">GPI ethanolamine phosphate transferase 2</fullName>
    </recommendedName>
</protein>
<proteinExistence type="inferred from homology"/>
<evidence type="ECO:0000256" key="10">
    <source>
        <dbReference type="ARBA" id="ARBA00023136"/>
    </source>
</evidence>
<dbReference type="InterPro" id="IPR039527">
    <property type="entry name" value="PIGG/GPI7"/>
</dbReference>
<keyword evidence="9 13" id="KW-1133">Transmembrane helix</keyword>
<keyword evidence="11" id="KW-0325">Glycoprotein</keyword>
<dbReference type="SUPFAM" id="SSF53649">
    <property type="entry name" value="Alkaline phosphatase-like"/>
    <property type="match status" value="1"/>
</dbReference>
<sequence length="929" mass="103815">MARADAIRLALANLLIPISILIFATGFFPYKPFMPGLATYEELGWEDSMKWEKDAVPEAQFDRIVFMVVDALRSDFVFGKESGMEFVHSLIIQGSALPFTAHATSPTITMPRVKAMTTGSIPSFLDVILNFAESDTSSTLATQDTWLAQLKAKNEGKLVMYGDDTWLKLFPDFFERADGTSSFFVSDFTEVDNNVTRHVPEELANRDWNGMVMHYLGLDHIGHKAGPLSPNMVPKQREMDDIVKQIWLAMENDRMHANTLLVLCGDHGMNEGGNHGGSAPGETSPALVFISRKMHKIMKDWTPFQSPIEPGSGGEFDYYRTVEQNDIVPTLAGLLGFPVPRNNLGVFVPYLLNLWDDPMDRMKLLLRNAKQVKKIVEATFPSKCFVDTEQEMDCTSPKSVGDDLACKWQNIVQVMSITEKAGAEAAFEVIYNFLYTAQDVMSTTASNYNVSRLFLGTSLAFLSLALSFRNLAIHTISLPGLFFALTLLLYGILMFASSYVEEEHHFWYWATSAWFFTLFISSSRKSWFRKFIFHPAIMLLFLLRIARRWNQTGQKYAGAPDIVHSQIFKGGDGFLLWTLVGATYMDLTNRLSRHVARSIADPETAVSEEYGSTDANRVLGLIGVLPLTSTAFIFKLAFTARDAPELTKGITSGLLGFVNHIALVPNARLVFGGIALSAAWLASVEWIASRRRKGSGKRGAEGKGDLAVAVFDLMSLFLVTQTRAQNIPLYLLFRMMVFFLSILDLPPTQITLTTLLLTQTSFFLLGNSNAISSIDLSNSYNGISDYNISAVGTLVFLSNWAGPIYFSLAGLILLGSHGRILRHVAEDELEQRDWVKEEREHLRSLVESEERVRGRRRDWGVWRRHVTLLTAFVGSALVAVMGACLVLRTHLFIWTVFSPKFLFAVAWGVAWHWGVSLGLGAGVWWVGGW</sequence>
<dbReference type="Gene3D" id="3.40.720.10">
    <property type="entry name" value="Alkaline Phosphatase, subunit A"/>
    <property type="match status" value="1"/>
</dbReference>
<dbReference type="InterPro" id="IPR037674">
    <property type="entry name" value="PIG-G_N"/>
</dbReference>
<feature type="transmembrane region" description="Helical" evidence="13">
    <location>
        <begin position="531"/>
        <end position="547"/>
    </location>
</feature>
<reference evidence="15" key="1">
    <citation type="journal article" date="2020" name="Stud. Mycol.">
        <title>101 Dothideomycetes genomes: a test case for predicting lifestyles and emergence of pathogens.</title>
        <authorList>
            <person name="Haridas S."/>
            <person name="Albert R."/>
            <person name="Binder M."/>
            <person name="Bloem J."/>
            <person name="Labutti K."/>
            <person name="Salamov A."/>
            <person name="Andreopoulos B."/>
            <person name="Baker S."/>
            <person name="Barry K."/>
            <person name="Bills G."/>
            <person name="Bluhm B."/>
            <person name="Cannon C."/>
            <person name="Castanera R."/>
            <person name="Culley D."/>
            <person name="Daum C."/>
            <person name="Ezra D."/>
            <person name="Gonzalez J."/>
            <person name="Henrissat B."/>
            <person name="Kuo A."/>
            <person name="Liang C."/>
            <person name="Lipzen A."/>
            <person name="Lutzoni F."/>
            <person name="Magnuson J."/>
            <person name="Mondo S."/>
            <person name="Nolan M."/>
            <person name="Ohm R."/>
            <person name="Pangilinan J."/>
            <person name="Park H.-J."/>
            <person name="Ramirez L."/>
            <person name="Alfaro M."/>
            <person name="Sun H."/>
            <person name="Tritt A."/>
            <person name="Yoshinaga Y."/>
            <person name="Zwiers L.-H."/>
            <person name="Turgeon B."/>
            <person name="Goodwin S."/>
            <person name="Spatafora J."/>
            <person name="Crous P."/>
            <person name="Grigoriev I."/>
        </authorList>
    </citation>
    <scope>NUCLEOTIDE SEQUENCE</scope>
    <source>
        <strain evidence="15">CBS 123094</strain>
    </source>
</reference>
<feature type="transmembrane region" description="Helical" evidence="13">
    <location>
        <begin position="506"/>
        <end position="524"/>
    </location>
</feature>
<feature type="transmembrane region" description="Helical" evidence="13">
    <location>
        <begin position="866"/>
        <end position="889"/>
    </location>
</feature>
<evidence type="ECO:0000256" key="12">
    <source>
        <dbReference type="ARBA" id="ARBA00056729"/>
    </source>
</evidence>
<comment type="function">
    <text evidence="12 13">Ethanolamine phosphate transferase involved in glycosylphosphatidylinositol-anchor biosynthesis. Transfers ethanolamine phosphate to the GPI second mannose.</text>
</comment>
<dbReference type="PANTHER" id="PTHR23072">
    <property type="entry name" value="PHOSPHATIDYLINOSITOL GLYCAN-RELATED"/>
    <property type="match status" value="1"/>
</dbReference>
<dbReference type="AlphaFoldDB" id="A0A6A5WDC6"/>
<evidence type="ECO:0000256" key="5">
    <source>
        <dbReference type="ARBA" id="ARBA00022502"/>
    </source>
</evidence>
<dbReference type="Pfam" id="PF19316">
    <property type="entry name" value="PIGO_PIGG"/>
    <property type="match status" value="1"/>
</dbReference>
<keyword evidence="16" id="KW-1185">Reference proteome</keyword>
<gene>
    <name evidence="15" type="ORF">P154DRAFT_621373</name>
</gene>
<keyword evidence="8 13" id="KW-0256">Endoplasmic reticulum</keyword>
<comment type="subcellular location">
    <subcellularLocation>
        <location evidence="1 13">Endoplasmic reticulum membrane</location>
        <topology evidence="1 13">Multi-pass membrane protein</topology>
    </subcellularLocation>
</comment>
<evidence type="ECO:0000313" key="16">
    <source>
        <dbReference type="Proteomes" id="UP000799779"/>
    </source>
</evidence>
<evidence type="ECO:0000259" key="14">
    <source>
        <dbReference type="Pfam" id="PF19316"/>
    </source>
</evidence>
<dbReference type="GO" id="GO:0005789">
    <property type="term" value="C:endoplasmic reticulum membrane"/>
    <property type="evidence" value="ECO:0007669"/>
    <property type="project" value="UniProtKB-SubCell"/>
</dbReference>
<dbReference type="Proteomes" id="UP000799779">
    <property type="component" value="Unassembled WGS sequence"/>
</dbReference>
<feature type="transmembrane region" description="Helical" evidence="13">
    <location>
        <begin position="480"/>
        <end position="500"/>
    </location>
</feature>
<dbReference type="OrthoDB" id="272139at2759"/>
<evidence type="ECO:0000256" key="2">
    <source>
        <dbReference type="ARBA" id="ARBA00004687"/>
    </source>
</evidence>
<evidence type="ECO:0000256" key="7">
    <source>
        <dbReference type="ARBA" id="ARBA00022692"/>
    </source>
</evidence>
<keyword evidence="10 13" id="KW-0472">Membrane</keyword>
<evidence type="ECO:0000256" key="1">
    <source>
        <dbReference type="ARBA" id="ARBA00004477"/>
    </source>
</evidence>
<dbReference type="UniPathway" id="UPA00196"/>
<dbReference type="GO" id="GO:0051267">
    <property type="term" value="F:CP2 mannose-ethanolamine phosphotransferase activity"/>
    <property type="evidence" value="ECO:0007669"/>
    <property type="project" value="TreeGrafter"/>
</dbReference>
<dbReference type="InterPro" id="IPR002591">
    <property type="entry name" value="Phosphodiest/P_Trfase"/>
</dbReference>
<feature type="transmembrane region" description="Helical" evidence="13">
    <location>
        <begin position="658"/>
        <end position="683"/>
    </location>
</feature>
<feature type="transmembrane region" description="Helical" evidence="13">
    <location>
        <begin position="901"/>
        <end position="926"/>
    </location>
</feature>
<evidence type="ECO:0000256" key="6">
    <source>
        <dbReference type="ARBA" id="ARBA00022679"/>
    </source>
</evidence>
<keyword evidence="6 13" id="KW-0808">Transferase</keyword>
<dbReference type="EMBL" id="ML977600">
    <property type="protein sequence ID" value="KAF1998894.1"/>
    <property type="molecule type" value="Genomic_DNA"/>
</dbReference>
<dbReference type="GO" id="GO:0006506">
    <property type="term" value="P:GPI anchor biosynthetic process"/>
    <property type="evidence" value="ECO:0007669"/>
    <property type="project" value="UniProtKB-UniPathway"/>
</dbReference>
<name>A0A6A5WDC6_9PLEO</name>
<dbReference type="PANTHER" id="PTHR23072:SF0">
    <property type="entry name" value="GPI ETHANOLAMINE PHOSPHATE TRANSFERASE 2"/>
    <property type="match status" value="1"/>
</dbReference>
<dbReference type="InterPro" id="IPR017850">
    <property type="entry name" value="Alkaline_phosphatase_core_sf"/>
</dbReference>
<feature type="transmembrane region" description="Helical" evidence="13">
    <location>
        <begin position="791"/>
        <end position="814"/>
    </location>
</feature>
<evidence type="ECO:0000256" key="3">
    <source>
        <dbReference type="ARBA" id="ARBA00005315"/>
    </source>
</evidence>
<comment type="similarity">
    <text evidence="3 13">Belongs to the PIGG/PIGN/PIGO family. PIGG subfamily.</text>
</comment>
<feature type="transmembrane region" description="Helical" evidence="13">
    <location>
        <begin position="7"/>
        <end position="30"/>
    </location>
</feature>
<accession>A0A6A5WDC6</accession>
<evidence type="ECO:0000256" key="4">
    <source>
        <dbReference type="ARBA" id="ARBA00020830"/>
    </source>
</evidence>